<organism evidence="4 5">
    <name type="scientific">Actinokineospora spheciospongiae</name>
    <dbReference type="NCBI Taxonomy" id="909613"/>
    <lineage>
        <taxon>Bacteria</taxon>
        <taxon>Bacillati</taxon>
        <taxon>Actinomycetota</taxon>
        <taxon>Actinomycetes</taxon>
        <taxon>Pseudonocardiales</taxon>
        <taxon>Pseudonocardiaceae</taxon>
        <taxon>Actinokineospora</taxon>
    </lineage>
</organism>
<dbReference type="Proteomes" id="UP000019277">
    <property type="component" value="Unassembled WGS sequence"/>
</dbReference>
<dbReference type="CDD" id="cd04301">
    <property type="entry name" value="NAT_SF"/>
    <property type="match status" value="1"/>
</dbReference>
<gene>
    <name evidence="4" type="ORF">UO65_3514</name>
</gene>
<dbReference type="Pfam" id="PF24553">
    <property type="entry name" value="Rv0428c_C"/>
    <property type="match status" value="1"/>
</dbReference>
<evidence type="ECO:0000256" key="1">
    <source>
        <dbReference type="ARBA" id="ARBA00022679"/>
    </source>
</evidence>
<dbReference type="InterPro" id="IPR000182">
    <property type="entry name" value="GNAT_dom"/>
</dbReference>
<dbReference type="GO" id="GO:0016747">
    <property type="term" value="F:acyltransferase activity, transferring groups other than amino-acyl groups"/>
    <property type="evidence" value="ECO:0007669"/>
    <property type="project" value="InterPro"/>
</dbReference>
<dbReference type="Gene3D" id="3.40.630.30">
    <property type="match status" value="1"/>
</dbReference>
<evidence type="ECO:0000313" key="5">
    <source>
        <dbReference type="Proteomes" id="UP000019277"/>
    </source>
</evidence>
<evidence type="ECO:0000313" key="4">
    <source>
        <dbReference type="EMBL" id="EWC61248.1"/>
    </source>
</evidence>
<comment type="caution">
    <text evidence="4">The sequence shown here is derived from an EMBL/GenBank/DDBJ whole genome shotgun (WGS) entry which is preliminary data.</text>
</comment>
<keyword evidence="1 4" id="KW-0808">Transferase</keyword>
<dbReference type="RefSeq" id="WP_233427655.1">
    <property type="nucleotide sequence ID" value="NZ_AYXG01000123.1"/>
</dbReference>
<evidence type="ECO:0000256" key="2">
    <source>
        <dbReference type="ARBA" id="ARBA00023315"/>
    </source>
</evidence>
<dbReference type="EMBL" id="AYXG01000123">
    <property type="protein sequence ID" value="EWC61248.1"/>
    <property type="molecule type" value="Genomic_DNA"/>
</dbReference>
<reference evidence="4 5" key="1">
    <citation type="journal article" date="2014" name="Genome Announc.">
        <title>Draft Genome Sequence of the Antitrypanosomally Active Sponge-Associated Bacterium Actinokineospora sp. Strain EG49.</title>
        <authorList>
            <person name="Harjes J."/>
            <person name="Ryu T."/>
            <person name="Abdelmohsen U.R."/>
            <person name="Moitinho-Silva L."/>
            <person name="Horn H."/>
            <person name="Ravasi T."/>
            <person name="Hentschel U."/>
        </authorList>
    </citation>
    <scope>NUCLEOTIDE SEQUENCE [LARGE SCALE GENOMIC DNA]</scope>
    <source>
        <strain evidence="4 5">EG49</strain>
    </source>
</reference>
<dbReference type="PANTHER" id="PTHR43877">
    <property type="entry name" value="AMINOALKYLPHOSPHONATE N-ACETYLTRANSFERASE-RELATED-RELATED"/>
    <property type="match status" value="1"/>
</dbReference>
<evidence type="ECO:0000259" key="3">
    <source>
        <dbReference type="PROSITE" id="PS51186"/>
    </source>
</evidence>
<dbReference type="SUPFAM" id="SSF55729">
    <property type="entry name" value="Acyl-CoA N-acyltransferases (Nat)"/>
    <property type="match status" value="1"/>
</dbReference>
<dbReference type="InterPro" id="IPR016181">
    <property type="entry name" value="Acyl_CoA_acyltransferase"/>
</dbReference>
<keyword evidence="2" id="KW-0012">Acyltransferase</keyword>
<dbReference type="InterPro" id="IPR050832">
    <property type="entry name" value="Bact_Acetyltransf"/>
</dbReference>
<dbReference type="PANTHER" id="PTHR43877:SF2">
    <property type="entry name" value="AMINOALKYLPHOSPHONATE N-ACETYLTRANSFERASE-RELATED"/>
    <property type="match status" value="1"/>
</dbReference>
<dbReference type="eggNOG" id="COG0456">
    <property type="taxonomic scope" value="Bacteria"/>
</dbReference>
<accession>W7ILL4</accession>
<dbReference type="Pfam" id="PF00583">
    <property type="entry name" value="Acetyltransf_1"/>
    <property type="match status" value="1"/>
</dbReference>
<dbReference type="AlphaFoldDB" id="W7ILL4"/>
<sequence length="285" mass="28712">MGELEDVCARAWPAVVTRPLGRWLLRASGGYTGRANSALAVGPPGVPLPAALRAVVSFSAEHGIRPYVQAVVGDEVEAALPGLGWEVNLAHPKGAESAVLTSVLGSGPGRAPVGGTGVEVGGAGVGTPGVGGPGVEGSGVGAPGVARPGAEGLGVSGSGVEVVGSPPPGWFELAVGGEPSAAQRAVLTSGPRVGFACLREGGAVVGVARGCVVDDHLHIAVLEVRSGHRRRGCARRLLAGLDAWATAHGARRRVLQVATHNEGALALYRGLGYVESHRYRYWVPA</sequence>
<name>W7ILL4_9PSEU</name>
<feature type="domain" description="N-acetyltransferase" evidence="3">
    <location>
        <begin position="158"/>
        <end position="285"/>
    </location>
</feature>
<dbReference type="PROSITE" id="PS51186">
    <property type="entry name" value="GNAT"/>
    <property type="match status" value="1"/>
</dbReference>
<keyword evidence="5" id="KW-1185">Reference proteome</keyword>
<protein>
    <submittedName>
        <fullName evidence="4">GCN5-related N-acetyltransferase</fullName>
    </submittedName>
</protein>
<proteinExistence type="predicted"/>
<dbReference type="STRING" id="909613.UO65_3514"/>
<dbReference type="InterPro" id="IPR056935">
    <property type="entry name" value="Rv0428c-like_C"/>
</dbReference>